<feature type="region of interest" description="Disordered" evidence="1">
    <location>
        <begin position="291"/>
        <end position="322"/>
    </location>
</feature>
<dbReference type="Proteomes" id="UP001610335">
    <property type="component" value="Unassembled WGS sequence"/>
</dbReference>
<organism evidence="2 3">
    <name type="scientific">Aspergillus cavernicola</name>
    <dbReference type="NCBI Taxonomy" id="176166"/>
    <lineage>
        <taxon>Eukaryota</taxon>
        <taxon>Fungi</taxon>
        <taxon>Dikarya</taxon>
        <taxon>Ascomycota</taxon>
        <taxon>Pezizomycotina</taxon>
        <taxon>Eurotiomycetes</taxon>
        <taxon>Eurotiomycetidae</taxon>
        <taxon>Eurotiales</taxon>
        <taxon>Aspergillaceae</taxon>
        <taxon>Aspergillus</taxon>
        <taxon>Aspergillus subgen. Nidulantes</taxon>
    </lineage>
</organism>
<gene>
    <name evidence="2" type="ORF">BDW59DRAFT_160041</name>
</gene>
<dbReference type="EMBL" id="JBFXLS010000023">
    <property type="protein sequence ID" value="KAL2827735.1"/>
    <property type="molecule type" value="Genomic_DNA"/>
</dbReference>
<comment type="caution">
    <text evidence="2">The sequence shown here is derived from an EMBL/GenBank/DDBJ whole genome shotgun (WGS) entry which is preliminary data.</text>
</comment>
<evidence type="ECO:0000256" key="1">
    <source>
        <dbReference type="SAM" id="MobiDB-lite"/>
    </source>
</evidence>
<feature type="compositionally biased region" description="Basic and acidic residues" evidence="1">
    <location>
        <begin position="306"/>
        <end position="322"/>
    </location>
</feature>
<evidence type="ECO:0000313" key="2">
    <source>
        <dbReference type="EMBL" id="KAL2827735.1"/>
    </source>
</evidence>
<accession>A0ABR4IJ11</accession>
<name>A0ABR4IJ11_9EURO</name>
<protein>
    <recommendedName>
        <fullName evidence="4">Fungal N-terminal domain-containing protein</fullName>
    </recommendedName>
</protein>
<evidence type="ECO:0000313" key="3">
    <source>
        <dbReference type="Proteomes" id="UP001610335"/>
    </source>
</evidence>
<keyword evidence="3" id="KW-1185">Reference proteome</keyword>
<feature type="region of interest" description="Disordered" evidence="1">
    <location>
        <begin position="529"/>
        <end position="557"/>
    </location>
</feature>
<sequence length="557" mass="61028">MAELAASVVTLAGVIGTIAYYMKSFNDTTGQLERYCIVLQSIERTAGFMSSLVGQKSENKPKSLHELSVFLNGTNHNLISFCTTNLNAILDDLKKLILTFKNAESTKDEKGFYEKLDKMRRGKWLSWITKPFSKSAKTIKWAINESYIKELVEAATHLENSLYMALSTVLLVRNGLRQSDTERVLQNLADNLSRQTRAFADLQHDCQRRDMEVLRAIVPGTDAGHPAAEASSINEQSGFSGTRRSDLQWSRGLLPAEVNVDGGSYIEPSEPKGRTVAIIRNNGEIHFLSDAGSSQQELGMRPAGDGVREGDTGIKRKDNDHVTGEKSTIHALPSADCASPQAGSVVGAEELPTEGNESEGAIPSELRSLIASSELELASNDIFSIACERIDLDVDRQSELFIDPAVNAGGCGTTADNPRFCVKSLILQEDGSFRLILREPCDVGFGACEHVTLISLCEIPLQGLPDVFSVSLHQGPLLTSGDIAYPSQGRLRLTALRECQNQDSHTVIISHTGERKRFAIHTTLLVTSLSEPEEEDTQADLERYISPNFQDGRTRQA</sequence>
<evidence type="ECO:0008006" key="4">
    <source>
        <dbReference type="Google" id="ProtNLM"/>
    </source>
</evidence>
<proteinExistence type="predicted"/>
<reference evidence="2 3" key="1">
    <citation type="submission" date="2024-07" db="EMBL/GenBank/DDBJ databases">
        <title>Section-level genome sequencing and comparative genomics of Aspergillus sections Usti and Cavernicolus.</title>
        <authorList>
            <consortium name="Lawrence Berkeley National Laboratory"/>
            <person name="Nybo J.L."/>
            <person name="Vesth T.C."/>
            <person name="Theobald S."/>
            <person name="Frisvad J.C."/>
            <person name="Larsen T.O."/>
            <person name="Kjaerboelling I."/>
            <person name="Rothschild-Mancinelli K."/>
            <person name="Lyhne E.K."/>
            <person name="Kogle M.E."/>
            <person name="Barry K."/>
            <person name="Clum A."/>
            <person name="Na H."/>
            <person name="Ledsgaard L."/>
            <person name="Lin J."/>
            <person name="Lipzen A."/>
            <person name="Kuo A."/>
            <person name="Riley R."/>
            <person name="Mondo S."/>
            <person name="LaButti K."/>
            <person name="Haridas S."/>
            <person name="Pangalinan J."/>
            <person name="Salamov A.A."/>
            <person name="Simmons B.A."/>
            <person name="Magnuson J.K."/>
            <person name="Chen J."/>
            <person name="Drula E."/>
            <person name="Henrissat B."/>
            <person name="Wiebenga A."/>
            <person name="Lubbers R.J."/>
            <person name="Gomes A.C."/>
            <person name="Makela M.R."/>
            <person name="Stajich J."/>
            <person name="Grigoriev I.V."/>
            <person name="Mortensen U.H."/>
            <person name="De vries R.P."/>
            <person name="Baker S.E."/>
            <person name="Andersen M.R."/>
        </authorList>
    </citation>
    <scope>NUCLEOTIDE SEQUENCE [LARGE SCALE GENOMIC DNA]</scope>
    <source>
        <strain evidence="2 3">CBS 600.67</strain>
    </source>
</reference>